<dbReference type="PANTHER" id="PTHR30508">
    <property type="entry name" value="FES CLUSTER ASSEMBLY PROTEIN SUF"/>
    <property type="match status" value="1"/>
</dbReference>
<gene>
    <name evidence="2" type="ORF">HMPREF9460_00278</name>
</gene>
<feature type="domain" description="SUF system FeS cluster assembly SufBD core" evidence="1">
    <location>
        <begin position="88"/>
        <end position="305"/>
    </location>
</feature>
<dbReference type="InterPro" id="IPR055346">
    <property type="entry name" value="Fe-S_cluster_assembly_SufBD"/>
</dbReference>
<dbReference type="PATRIC" id="fig|742738.3.peg.291"/>
<dbReference type="InterPro" id="IPR037284">
    <property type="entry name" value="SUF_FeS_clus_asmbl_SufBD_sf"/>
</dbReference>
<dbReference type="GeneID" id="63971648"/>
<dbReference type="Pfam" id="PF01458">
    <property type="entry name" value="SUFBD_core"/>
    <property type="match status" value="1"/>
</dbReference>
<dbReference type="PANTHER" id="PTHR30508:SF6">
    <property type="entry name" value="UPF0051 PROTEIN MJ0034"/>
    <property type="match status" value="1"/>
</dbReference>
<dbReference type="HOGENOM" id="CLU_908343_0_0_9"/>
<dbReference type="AlphaFoldDB" id="A0A096DIJ5"/>
<accession>A0A096DIJ5</accession>
<dbReference type="RefSeq" id="WP_007489883.1">
    <property type="nucleotide sequence ID" value="NZ_KN174161.1"/>
</dbReference>
<evidence type="ECO:0000313" key="2">
    <source>
        <dbReference type="EMBL" id="KGF57344.1"/>
    </source>
</evidence>
<reference evidence="2 3" key="1">
    <citation type="submission" date="2011-08" db="EMBL/GenBank/DDBJ databases">
        <title>The Genome Sequence of Clostridium orbiscindens 1_3_50AFAA.</title>
        <authorList>
            <consortium name="The Broad Institute Genome Sequencing Platform"/>
            <person name="Earl A."/>
            <person name="Ward D."/>
            <person name="Feldgarden M."/>
            <person name="Gevers D."/>
            <person name="Daigneault M."/>
            <person name="Strauss J."/>
            <person name="Allen-Vercoe E."/>
            <person name="Young S.K."/>
            <person name="Zeng Q."/>
            <person name="Gargeya S."/>
            <person name="Fitzgerald M."/>
            <person name="Haas B."/>
            <person name="Abouelleil A."/>
            <person name="Alvarado L."/>
            <person name="Arachchi H.M."/>
            <person name="Berlin A."/>
            <person name="Brown A."/>
            <person name="Chapman S.B."/>
            <person name="Chen Z."/>
            <person name="Dunbar C."/>
            <person name="Freedman E."/>
            <person name="Gearin G."/>
            <person name="Gellesch M."/>
            <person name="Goldberg J."/>
            <person name="Griggs A."/>
            <person name="Gujja S."/>
            <person name="Heiman D."/>
            <person name="Howarth C."/>
            <person name="Larson L."/>
            <person name="Lui A."/>
            <person name="MacDonald P.J.P."/>
            <person name="Montmayeur A."/>
            <person name="Murphy C."/>
            <person name="Neiman D."/>
            <person name="Pearson M."/>
            <person name="Priest M."/>
            <person name="Roberts A."/>
            <person name="Saif S."/>
            <person name="Shea T."/>
            <person name="Shenoy N."/>
            <person name="Sisk P."/>
            <person name="Stolte C."/>
            <person name="Sykes S."/>
            <person name="Wortman J."/>
            <person name="Nusbaum C."/>
            <person name="Birren B."/>
        </authorList>
    </citation>
    <scope>NUCLEOTIDE SEQUENCE [LARGE SCALE GENOMIC DNA]</scope>
    <source>
        <strain evidence="2 3">1_3_50AFAA</strain>
    </source>
</reference>
<dbReference type="eggNOG" id="COG0719">
    <property type="taxonomic scope" value="Bacteria"/>
</dbReference>
<sequence>MDQAEWKLLKEIAELEKTPQGAYNIRRNGALDSRNSTANIEITTKTEPGKSGIDIRIKPGTRHESVHIPVIISQTGLSEMVYNDFFIGEDCDVDIVAGCGIHNTGCETSQHDGVHTFYVGKNSKVRYVERHYGEGPGTGKRIMNPQTVVYLEEGATINLESTQIRGVDSTKRETKIVVGKDAEAIITEKLLTHGEQTAESDMEIILDGEGANGRVVSRSVAQDQSQQVFYPKVTGNARCFGHVQCDSIIMGDARISSIPAIVANHVDAQLIHEAAIGRIAGDQILKLMTLGLTEQEAEEKILDGFLQ</sequence>
<dbReference type="GO" id="GO:0016226">
    <property type="term" value="P:iron-sulfur cluster assembly"/>
    <property type="evidence" value="ECO:0007669"/>
    <property type="project" value="InterPro"/>
</dbReference>
<dbReference type="InterPro" id="IPR000825">
    <property type="entry name" value="SUF_FeS_clus_asmbl_SufBD_core"/>
</dbReference>
<dbReference type="SUPFAM" id="SSF101960">
    <property type="entry name" value="Stabilizer of iron transporter SufD"/>
    <property type="match status" value="1"/>
</dbReference>
<evidence type="ECO:0000259" key="1">
    <source>
        <dbReference type="Pfam" id="PF01458"/>
    </source>
</evidence>
<evidence type="ECO:0000313" key="3">
    <source>
        <dbReference type="Proteomes" id="UP000029585"/>
    </source>
</evidence>
<proteinExistence type="predicted"/>
<name>A0A096DIJ5_FLAPL</name>
<keyword evidence="3" id="KW-1185">Reference proteome</keyword>
<dbReference type="Proteomes" id="UP000029585">
    <property type="component" value="Unassembled WGS sequence"/>
</dbReference>
<dbReference type="EMBL" id="ADLO01000008">
    <property type="protein sequence ID" value="KGF57344.1"/>
    <property type="molecule type" value="Genomic_DNA"/>
</dbReference>
<organism evidence="2 3">
    <name type="scientific">Flavonifractor plautii 1_3_50AFAA</name>
    <dbReference type="NCBI Taxonomy" id="742738"/>
    <lineage>
        <taxon>Bacteria</taxon>
        <taxon>Bacillati</taxon>
        <taxon>Bacillota</taxon>
        <taxon>Clostridia</taxon>
        <taxon>Eubacteriales</taxon>
        <taxon>Oscillospiraceae</taxon>
        <taxon>Flavonifractor</taxon>
    </lineage>
</organism>
<protein>
    <recommendedName>
        <fullName evidence="1">SUF system FeS cluster assembly SufBD core domain-containing protein</fullName>
    </recommendedName>
</protein>
<comment type="caution">
    <text evidence="2">The sequence shown here is derived from an EMBL/GenBank/DDBJ whole genome shotgun (WGS) entry which is preliminary data.</text>
</comment>